<feature type="binding site" evidence="8">
    <location>
        <position position="13"/>
    </location>
    <ligand>
        <name>substrate</name>
    </ligand>
</feature>
<dbReference type="PROSITE" id="PS01326">
    <property type="entry name" value="DAP_EPIMERASE"/>
    <property type="match status" value="1"/>
</dbReference>
<keyword evidence="5 8" id="KW-0457">Lysine biosynthesis</keyword>
<feature type="binding site" evidence="8">
    <location>
        <begin position="74"/>
        <end position="75"/>
    </location>
    <ligand>
        <name>substrate</name>
    </ligand>
</feature>
<evidence type="ECO:0000256" key="2">
    <source>
        <dbReference type="ARBA" id="ARBA00010219"/>
    </source>
</evidence>
<dbReference type="eggNOG" id="COG0253">
    <property type="taxonomic scope" value="Bacteria"/>
</dbReference>
<evidence type="ECO:0000256" key="4">
    <source>
        <dbReference type="ARBA" id="ARBA00022605"/>
    </source>
</evidence>
<organism evidence="10 11">
    <name type="scientific">Alistipes onderdonkii</name>
    <dbReference type="NCBI Taxonomy" id="328813"/>
    <lineage>
        <taxon>Bacteria</taxon>
        <taxon>Pseudomonadati</taxon>
        <taxon>Bacteroidota</taxon>
        <taxon>Bacteroidia</taxon>
        <taxon>Bacteroidales</taxon>
        <taxon>Rikenellaceae</taxon>
        <taxon>Alistipes</taxon>
    </lineage>
</organism>
<reference evidence="11" key="1">
    <citation type="submission" date="2017-04" db="EMBL/GenBank/DDBJ databases">
        <title>Function of individual gut microbiota members based on whole genome sequencing of pure cultures obtained from chicken caecum.</title>
        <authorList>
            <person name="Medvecky M."/>
            <person name="Cejkova D."/>
            <person name="Polansky O."/>
            <person name="Karasova D."/>
            <person name="Kubasova T."/>
            <person name="Cizek A."/>
            <person name="Rychlik I."/>
        </authorList>
    </citation>
    <scope>NUCLEOTIDE SEQUENCE [LARGE SCALE GENOMIC DNA]</scope>
    <source>
        <strain evidence="11">An90</strain>
    </source>
</reference>
<dbReference type="Pfam" id="PF01678">
    <property type="entry name" value="DAP_epimerase"/>
    <property type="match status" value="2"/>
</dbReference>
<evidence type="ECO:0000256" key="7">
    <source>
        <dbReference type="ARBA" id="ARBA00051712"/>
    </source>
</evidence>
<dbReference type="RefSeq" id="WP_087401135.1">
    <property type="nucleotide sequence ID" value="NZ_JADCKD010000011.1"/>
</dbReference>
<comment type="catalytic activity">
    <reaction evidence="7 8">
        <text>(2S,6S)-2,6-diaminopimelate = meso-2,6-diaminopimelate</text>
        <dbReference type="Rhea" id="RHEA:15393"/>
        <dbReference type="ChEBI" id="CHEBI:57609"/>
        <dbReference type="ChEBI" id="CHEBI:57791"/>
        <dbReference type="EC" id="5.1.1.7"/>
    </reaction>
</comment>
<feature type="binding site" evidence="8">
    <location>
        <begin position="203"/>
        <end position="204"/>
    </location>
    <ligand>
        <name>substrate</name>
    </ligand>
</feature>
<comment type="pathway">
    <text evidence="1 8">Amino-acid biosynthesis; L-lysine biosynthesis via DAP pathway; DL-2,6-diaminopimelate from LL-2,6-diaminopimelate: step 1/1.</text>
</comment>
<evidence type="ECO:0000256" key="1">
    <source>
        <dbReference type="ARBA" id="ARBA00005196"/>
    </source>
</evidence>
<comment type="function">
    <text evidence="8">Catalyzes the stereoinversion of LL-2,6-diaminopimelate (L,L-DAP) to meso-diaminopimelate (meso-DAP), a precursor of L-lysine and an essential component of the bacterial peptidoglycan.</text>
</comment>
<dbReference type="UniPathway" id="UPA00034">
    <property type="reaction ID" value="UER00025"/>
</dbReference>
<keyword evidence="4 8" id="KW-0028">Amino-acid biosynthesis</keyword>
<keyword evidence="6 8" id="KW-0413">Isomerase</keyword>
<evidence type="ECO:0000256" key="8">
    <source>
        <dbReference type="HAMAP-Rule" id="MF_00197"/>
    </source>
</evidence>
<feature type="binding site" evidence="8">
    <location>
        <position position="174"/>
    </location>
    <ligand>
        <name>substrate</name>
    </ligand>
</feature>
<evidence type="ECO:0000256" key="3">
    <source>
        <dbReference type="ARBA" id="ARBA00013080"/>
    </source>
</evidence>
<dbReference type="GO" id="GO:0009089">
    <property type="term" value="P:lysine biosynthetic process via diaminopimelate"/>
    <property type="evidence" value="ECO:0007669"/>
    <property type="project" value="UniProtKB-UniRule"/>
</dbReference>
<dbReference type="Gene3D" id="3.10.310.10">
    <property type="entry name" value="Diaminopimelate Epimerase, Chain A, domain 1"/>
    <property type="match status" value="2"/>
</dbReference>
<dbReference type="HAMAP" id="MF_00197">
    <property type="entry name" value="DAP_epimerase"/>
    <property type="match status" value="1"/>
</dbReference>
<name>A0A1Y3QZU6_9BACT</name>
<proteinExistence type="inferred from homology"/>
<dbReference type="PANTHER" id="PTHR31689:SF0">
    <property type="entry name" value="DIAMINOPIMELATE EPIMERASE"/>
    <property type="match status" value="1"/>
</dbReference>
<dbReference type="EC" id="5.1.1.7" evidence="3 8"/>
<comment type="subcellular location">
    <subcellularLocation>
        <location evidence="8">Cytoplasm</location>
    </subcellularLocation>
</comment>
<comment type="subunit">
    <text evidence="8">Homodimer.</text>
</comment>
<sequence length="268" mass="29236">MLVKFVKYEGAGNDFILIDDRGEVFRPGARRIAALCDRHFGIGADGLMTLRRSAELDCSMRYYNADGSAGEMCGNGARCFALFAEHLGIGGETKFFDATDGVHTAHIRRAQGPAGEIELGMINVSEIRSGDGWWFLNTGVPHYVEMVHDVDGIDVNGRGRGIRYDTGRFPQGTNVNFVEVTGNGAIRMRTYERGVEHETLACGTGATAAAIITNYALQHGTTKYRIQVPGGELIVGFTHEAGTQNYTNIRLTGPARRVFSGVFETDNF</sequence>
<feature type="binding site" evidence="8">
    <location>
        <position position="64"/>
    </location>
    <ligand>
        <name>substrate</name>
    </ligand>
</feature>
<comment type="similarity">
    <text evidence="2 8">Belongs to the diaminopimelate epimerase family.</text>
</comment>
<dbReference type="GO" id="GO:0005829">
    <property type="term" value="C:cytosol"/>
    <property type="evidence" value="ECO:0007669"/>
    <property type="project" value="TreeGrafter"/>
</dbReference>
<dbReference type="InterPro" id="IPR018510">
    <property type="entry name" value="DAP_epimerase_AS"/>
</dbReference>
<dbReference type="SUPFAM" id="SSF54506">
    <property type="entry name" value="Diaminopimelate epimerase-like"/>
    <property type="match status" value="2"/>
</dbReference>
<gene>
    <name evidence="8" type="primary">dapF</name>
    <name evidence="10" type="ORF">B5G41_02585</name>
</gene>
<feature type="binding site" evidence="8">
    <location>
        <begin position="192"/>
        <end position="193"/>
    </location>
    <ligand>
        <name>substrate</name>
    </ligand>
</feature>
<keyword evidence="8" id="KW-0963">Cytoplasm</keyword>
<evidence type="ECO:0000256" key="6">
    <source>
        <dbReference type="ARBA" id="ARBA00023235"/>
    </source>
</evidence>
<dbReference type="PANTHER" id="PTHR31689">
    <property type="entry name" value="DIAMINOPIMELATE EPIMERASE, CHLOROPLASTIC"/>
    <property type="match status" value="1"/>
</dbReference>
<dbReference type="Proteomes" id="UP000195772">
    <property type="component" value="Unassembled WGS sequence"/>
</dbReference>
<feature type="active site" evidence="9">
    <location>
        <position position="73"/>
    </location>
</feature>
<protein>
    <recommendedName>
        <fullName evidence="3 8">Diaminopimelate epimerase</fullName>
        <shortName evidence="8">DAP epimerase</shortName>
        <ecNumber evidence="3 8">5.1.1.7</ecNumber>
    </recommendedName>
    <alternativeName>
        <fullName evidence="8">PLP-independent amino acid racemase</fullName>
    </alternativeName>
</protein>
<dbReference type="OrthoDB" id="9805408at2"/>
<dbReference type="AlphaFoldDB" id="A0A1Y3QZU6"/>
<evidence type="ECO:0000256" key="9">
    <source>
        <dbReference type="PROSITE-ProRule" id="PRU10125"/>
    </source>
</evidence>
<feature type="active site" description="Proton acceptor" evidence="8">
    <location>
        <position position="202"/>
    </location>
</feature>
<evidence type="ECO:0000313" key="10">
    <source>
        <dbReference type="EMBL" id="OUN05193.1"/>
    </source>
</evidence>
<evidence type="ECO:0000256" key="5">
    <source>
        <dbReference type="ARBA" id="ARBA00023154"/>
    </source>
</evidence>
<feature type="active site" description="Proton donor" evidence="8">
    <location>
        <position position="73"/>
    </location>
</feature>
<dbReference type="GO" id="GO:0008837">
    <property type="term" value="F:diaminopimelate epimerase activity"/>
    <property type="evidence" value="ECO:0007669"/>
    <property type="project" value="UniProtKB-UniRule"/>
</dbReference>
<comment type="caution">
    <text evidence="8">Lacks conserved residue(s) required for the propagation of feature annotation.</text>
</comment>
<evidence type="ECO:0000313" key="11">
    <source>
        <dbReference type="Proteomes" id="UP000195772"/>
    </source>
</evidence>
<dbReference type="EMBL" id="NFHB01000001">
    <property type="protein sequence ID" value="OUN05193.1"/>
    <property type="molecule type" value="Genomic_DNA"/>
</dbReference>
<comment type="caution">
    <text evidence="10">The sequence shown here is derived from an EMBL/GenBank/DDBJ whole genome shotgun (WGS) entry which is preliminary data.</text>
</comment>
<feature type="site" description="Could be important to modulate the pK values of the two catalytic cysteine residues" evidence="8">
    <location>
        <position position="192"/>
    </location>
</feature>
<accession>A0A1Y3QZU6</accession>
<dbReference type="InterPro" id="IPR001653">
    <property type="entry name" value="DAP_epimerase_DapF"/>
</dbReference>
<dbReference type="NCBIfam" id="TIGR00652">
    <property type="entry name" value="DapF"/>
    <property type="match status" value="1"/>
</dbReference>
<feature type="site" description="Could be important to modulate the pK values of the two catalytic cysteine residues" evidence="8">
    <location>
        <position position="142"/>
    </location>
</feature>